<evidence type="ECO:0000313" key="8">
    <source>
        <dbReference type="EMBL" id="OHA66887.1"/>
    </source>
</evidence>
<dbReference type="InterPro" id="IPR051269">
    <property type="entry name" value="Fe-S_cluster_ET"/>
</dbReference>
<proteinExistence type="predicted"/>
<evidence type="ECO:0000256" key="6">
    <source>
        <dbReference type="RuleBase" id="RU368020"/>
    </source>
</evidence>
<evidence type="ECO:0000256" key="3">
    <source>
        <dbReference type="ARBA" id="ARBA00022982"/>
    </source>
</evidence>
<dbReference type="EMBL" id="MHTX01000049">
    <property type="protein sequence ID" value="OHA66887.1"/>
    <property type="molecule type" value="Genomic_DNA"/>
</dbReference>
<dbReference type="InterPro" id="IPR017900">
    <property type="entry name" value="4Fe4S_Fe_S_CS"/>
</dbReference>
<keyword evidence="1 6" id="KW-0813">Transport</keyword>
<evidence type="ECO:0000256" key="2">
    <source>
        <dbReference type="ARBA" id="ARBA00022723"/>
    </source>
</evidence>
<evidence type="ECO:0000256" key="5">
    <source>
        <dbReference type="ARBA" id="ARBA00023014"/>
    </source>
</evidence>
<feature type="domain" description="4Fe-4S ferredoxin-type" evidence="7">
    <location>
        <begin position="1"/>
        <end position="29"/>
    </location>
</feature>
<comment type="function">
    <text evidence="6">Ferredoxins are iron-sulfur proteins that transfer electrons in a wide variety of metabolic reactions.</text>
</comment>
<dbReference type="PANTHER" id="PTHR36923">
    <property type="entry name" value="FERREDOXIN"/>
    <property type="match status" value="1"/>
</dbReference>
<dbReference type="InterPro" id="IPR017896">
    <property type="entry name" value="4Fe4S_Fe-S-bd"/>
</dbReference>
<dbReference type="Pfam" id="PF13459">
    <property type="entry name" value="Fer4_15"/>
    <property type="match status" value="1"/>
</dbReference>
<keyword evidence="2 6" id="KW-0479">Metal-binding</keyword>
<protein>
    <recommendedName>
        <fullName evidence="6">Ferredoxin</fullName>
    </recommendedName>
</protein>
<accession>A0A1G2R2E8</accession>
<gene>
    <name evidence="8" type="ORF">A3D59_04605</name>
</gene>
<sequence length="74" mass="8017">MKIIHQRDKCIGCGVCAVLCPEFFEMGEDVKADLKGSKENKKTGNFELVVEDTKCAGEAAEGCPVEIIKIVKDG</sequence>
<organism evidence="8 9">
    <name type="scientific">Candidatus Wildermuthbacteria bacterium RIFCSPHIGHO2_02_FULL_47_17</name>
    <dbReference type="NCBI Taxonomy" id="1802452"/>
    <lineage>
        <taxon>Bacteria</taxon>
        <taxon>Candidatus Wildermuthiibacteriota</taxon>
    </lineage>
</organism>
<evidence type="ECO:0000256" key="4">
    <source>
        <dbReference type="ARBA" id="ARBA00023004"/>
    </source>
</evidence>
<dbReference type="AlphaFoldDB" id="A0A1G2R2E8"/>
<dbReference type="GO" id="GO:0005506">
    <property type="term" value="F:iron ion binding"/>
    <property type="evidence" value="ECO:0007669"/>
    <property type="project" value="UniProtKB-UniRule"/>
</dbReference>
<dbReference type="Gene3D" id="3.30.70.20">
    <property type="match status" value="1"/>
</dbReference>
<reference evidence="8 9" key="1">
    <citation type="journal article" date="2016" name="Nat. Commun.">
        <title>Thousands of microbial genomes shed light on interconnected biogeochemical processes in an aquifer system.</title>
        <authorList>
            <person name="Anantharaman K."/>
            <person name="Brown C.T."/>
            <person name="Hug L.A."/>
            <person name="Sharon I."/>
            <person name="Castelle C.J."/>
            <person name="Probst A.J."/>
            <person name="Thomas B.C."/>
            <person name="Singh A."/>
            <person name="Wilkins M.J."/>
            <person name="Karaoz U."/>
            <person name="Brodie E.L."/>
            <person name="Williams K.H."/>
            <person name="Hubbard S.S."/>
            <person name="Banfield J.F."/>
        </authorList>
    </citation>
    <scope>NUCLEOTIDE SEQUENCE [LARGE SCALE GENOMIC DNA]</scope>
</reference>
<dbReference type="PANTHER" id="PTHR36923:SF3">
    <property type="entry name" value="FERREDOXIN"/>
    <property type="match status" value="1"/>
</dbReference>
<dbReference type="PROSITE" id="PS51379">
    <property type="entry name" value="4FE4S_FER_2"/>
    <property type="match status" value="1"/>
</dbReference>
<dbReference type="PRINTS" id="PR00352">
    <property type="entry name" value="3FE4SFRDOXIN"/>
</dbReference>
<comment type="caution">
    <text evidence="8">The sequence shown here is derived from an EMBL/GenBank/DDBJ whole genome shotgun (WGS) entry which is preliminary data.</text>
</comment>
<dbReference type="GO" id="GO:0051536">
    <property type="term" value="F:iron-sulfur cluster binding"/>
    <property type="evidence" value="ECO:0007669"/>
    <property type="project" value="UniProtKB-KW"/>
</dbReference>
<dbReference type="Proteomes" id="UP000179258">
    <property type="component" value="Unassembled WGS sequence"/>
</dbReference>
<keyword evidence="3 6" id="KW-0249">Electron transport</keyword>
<dbReference type="SUPFAM" id="SSF54862">
    <property type="entry name" value="4Fe-4S ferredoxins"/>
    <property type="match status" value="1"/>
</dbReference>
<dbReference type="PROSITE" id="PS00198">
    <property type="entry name" value="4FE4S_FER_1"/>
    <property type="match status" value="1"/>
</dbReference>
<dbReference type="InterPro" id="IPR001080">
    <property type="entry name" value="3Fe4S_ferredoxin"/>
</dbReference>
<evidence type="ECO:0000313" key="9">
    <source>
        <dbReference type="Proteomes" id="UP000179258"/>
    </source>
</evidence>
<name>A0A1G2R2E8_9BACT</name>
<keyword evidence="5 6" id="KW-0411">Iron-sulfur</keyword>
<evidence type="ECO:0000256" key="1">
    <source>
        <dbReference type="ARBA" id="ARBA00022448"/>
    </source>
</evidence>
<dbReference type="GO" id="GO:0009055">
    <property type="term" value="F:electron transfer activity"/>
    <property type="evidence" value="ECO:0007669"/>
    <property type="project" value="UniProtKB-UniRule"/>
</dbReference>
<keyword evidence="4 6" id="KW-0408">Iron</keyword>
<evidence type="ECO:0000259" key="7">
    <source>
        <dbReference type="PROSITE" id="PS51379"/>
    </source>
</evidence>